<evidence type="ECO:0000313" key="9">
    <source>
        <dbReference type="Proteomes" id="UP000192927"/>
    </source>
</evidence>
<dbReference type="PANTHER" id="PTHR21026:SF2">
    <property type="entry name" value="LARGE RIBOSOMAL SUBUNIT PROTEIN BL32M"/>
    <property type="match status" value="1"/>
</dbReference>
<proteinExistence type="inferred from homology"/>
<keyword evidence="6" id="KW-0687">Ribonucleoprotein</keyword>
<dbReference type="GO" id="GO:0006412">
    <property type="term" value="P:translation"/>
    <property type="evidence" value="ECO:0007669"/>
    <property type="project" value="InterPro"/>
</dbReference>
<keyword evidence="4 8" id="KW-0689">Ribosomal protein</keyword>
<sequence length="137" mass="15470">MTLRQLPSRWRTLISLSRVLQPRTPSSVSRNYSYMASTPFSLALPAAVQLNIPSLLAGIWESILRAVPKKRTSYMKKRQRFMAGKALKDVTNLNKCSACGNVKRAHLLCPYCVKEIRDMWMGKKKPAEDDASSKAEL</sequence>
<evidence type="ECO:0000256" key="2">
    <source>
        <dbReference type="ARBA" id="ARBA00008560"/>
    </source>
</evidence>
<dbReference type="Pfam" id="PF01783">
    <property type="entry name" value="Ribosomal_L32p"/>
    <property type="match status" value="1"/>
</dbReference>
<evidence type="ECO:0000256" key="4">
    <source>
        <dbReference type="ARBA" id="ARBA00022980"/>
    </source>
</evidence>
<protein>
    <recommendedName>
        <fullName evidence="7">Large ribosomal subunit protein bL32m</fullName>
    </recommendedName>
</protein>
<dbReference type="EMBL" id="FWEW01003742">
    <property type="protein sequence ID" value="SLM40882.1"/>
    <property type="molecule type" value="Genomic_DNA"/>
</dbReference>
<dbReference type="InterPro" id="IPR011332">
    <property type="entry name" value="Ribosomal_zn-bd"/>
</dbReference>
<evidence type="ECO:0000256" key="6">
    <source>
        <dbReference type="ARBA" id="ARBA00023274"/>
    </source>
</evidence>
<name>A0A1W5DD82_9LECA</name>
<evidence type="ECO:0000256" key="7">
    <source>
        <dbReference type="ARBA" id="ARBA00039935"/>
    </source>
</evidence>
<accession>A0A1W5DD82</accession>
<evidence type="ECO:0000256" key="5">
    <source>
        <dbReference type="ARBA" id="ARBA00023128"/>
    </source>
</evidence>
<keyword evidence="3" id="KW-0809">Transit peptide</keyword>
<evidence type="ECO:0000313" key="8">
    <source>
        <dbReference type="EMBL" id="SLM40882.1"/>
    </source>
</evidence>
<dbReference type="NCBIfam" id="TIGR01031">
    <property type="entry name" value="rpmF_bact"/>
    <property type="match status" value="1"/>
</dbReference>
<dbReference type="GO" id="GO:0005762">
    <property type="term" value="C:mitochondrial large ribosomal subunit"/>
    <property type="evidence" value="ECO:0007669"/>
    <property type="project" value="TreeGrafter"/>
</dbReference>
<dbReference type="PANTHER" id="PTHR21026">
    <property type="entry name" value="39S RIBOSOMAL PROTEIN L32, MITOCHONDRIAL"/>
    <property type="match status" value="1"/>
</dbReference>
<reference evidence="9" key="1">
    <citation type="submission" date="2017-03" db="EMBL/GenBank/DDBJ databases">
        <authorList>
            <person name="Sharma R."/>
            <person name="Thines M."/>
        </authorList>
    </citation>
    <scope>NUCLEOTIDE SEQUENCE [LARGE SCALE GENOMIC DNA]</scope>
</reference>
<dbReference type="AlphaFoldDB" id="A0A1W5DD82"/>
<comment type="subcellular location">
    <subcellularLocation>
        <location evidence="1">Mitochondrion</location>
    </subcellularLocation>
</comment>
<dbReference type="Proteomes" id="UP000192927">
    <property type="component" value="Unassembled WGS sequence"/>
</dbReference>
<dbReference type="GO" id="GO:0003735">
    <property type="term" value="F:structural constituent of ribosome"/>
    <property type="evidence" value="ECO:0007669"/>
    <property type="project" value="InterPro"/>
</dbReference>
<organism evidence="8 9">
    <name type="scientific">Lasallia pustulata</name>
    <dbReference type="NCBI Taxonomy" id="136370"/>
    <lineage>
        <taxon>Eukaryota</taxon>
        <taxon>Fungi</taxon>
        <taxon>Dikarya</taxon>
        <taxon>Ascomycota</taxon>
        <taxon>Pezizomycotina</taxon>
        <taxon>Lecanoromycetes</taxon>
        <taxon>OSLEUM clade</taxon>
        <taxon>Umbilicariomycetidae</taxon>
        <taxon>Umbilicariales</taxon>
        <taxon>Umbilicariaceae</taxon>
        <taxon>Lasallia</taxon>
    </lineage>
</organism>
<dbReference type="InterPro" id="IPR051991">
    <property type="entry name" value="Mitoribosomal_protein_bL32"/>
</dbReference>
<dbReference type="InterPro" id="IPR002677">
    <property type="entry name" value="Ribosomal_bL32"/>
</dbReference>
<keyword evidence="5" id="KW-0496">Mitochondrion</keyword>
<keyword evidence="9" id="KW-1185">Reference proteome</keyword>
<evidence type="ECO:0000256" key="1">
    <source>
        <dbReference type="ARBA" id="ARBA00004173"/>
    </source>
</evidence>
<comment type="similarity">
    <text evidence="2">Belongs to the bacterial ribosomal protein bL32 family.</text>
</comment>
<dbReference type="SUPFAM" id="SSF57829">
    <property type="entry name" value="Zn-binding ribosomal proteins"/>
    <property type="match status" value="1"/>
</dbReference>
<evidence type="ECO:0000256" key="3">
    <source>
        <dbReference type="ARBA" id="ARBA00022946"/>
    </source>
</evidence>